<gene>
    <name evidence="4" type="ORF">ABS24_01540</name>
</gene>
<dbReference type="InterPro" id="IPR033413">
    <property type="entry name" value="DUF5117"/>
</dbReference>
<accession>A0A0R2UIB3</accession>
<evidence type="ECO:0000313" key="4">
    <source>
        <dbReference type="EMBL" id="KRO97290.1"/>
    </source>
</evidence>
<dbReference type="Proteomes" id="UP000051213">
    <property type="component" value="Unassembled WGS sequence"/>
</dbReference>
<sequence>MFLSTKWLALFLVVLSFTIPSATIFADEDEVADEELPKVLEEVVAKFEMSAGLFTLYRDPDNGSVFFEISADQFNKEYIYSAYSENGVAEAGLFRGNYRDQAVFKLHKYYDRIEFIEENTHFYFDPNSALSRASEANISNALLASVKIDATSEDGQRYLINMDAVLLKEALHQVNFLANPDEPAYEQFSLGKLSEEKTRYDDLKVYPENIDIRVIYAYENDAPYVSGGAEITDPRSILIKLQHTFLEMPKNSYRPRFDDARVGYFRDQITDLTSHSITPYRDLVNRWHLEKKDPSLAISEPVEPIVWWLENTTPDAYRESVRQGVLAWNEAFEKAGFKNAIVVKDQPIDATWNAGDVRYNVIRWTSSPNPPFGGYGPSFTNPRTGQILGADIMLEDIYVSNRVRSESIFKPNEPSITSLNQRGLSARHCMAGFNIAHGNALARVSATVLGDETLMGRMVQESLYELTLHEVGHTLGLNHNMRGSQLVGNDKIHDAKQTKGIISASVMDYSAVNLAPPGIEQGDFYTTRPGPYDVWAIQFGYDPDLEGDSRKTHLARSAEPQLAFGNDADDMRSVGRAIDPQININDMSSDAIGYASGRFALLNQSLATLREKMTRPDQSWAELRNAYKVIASEHQRQARVVSRYIGGIYIDRTLPTATTETPVPYTPVPETRQSKAMEVLHESVFGVNAFQLPEELVSHLAMQRRGFDHWGKTEDPKIHARALQTQQDVLNHLLHPVVMARITDTGLYGNTYSLESVLSDLTQAIFEDDLRGDTNSFRQNLQIEYVDRLLSIVAVGEENPYDYRARSAALIEIERIEKWMNRYSGSGNAATKASRNYVNHLIQRGLERT</sequence>
<feature type="domain" description="DUF5117" evidence="3">
    <location>
        <begin position="103"/>
        <end position="292"/>
    </location>
</feature>
<proteinExistence type="predicted"/>
<dbReference type="Gene3D" id="3.40.390.10">
    <property type="entry name" value="Collagenase (Catalytic Domain)"/>
    <property type="match status" value="1"/>
</dbReference>
<dbReference type="InterPro" id="IPR032534">
    <property type="entry name" value="EcxA_zinc-bd"/>
</dbReference>
<dbReference type="CDD" id="cd04276">
    <property type="entry name" value="ZnMc_MMP_like_2"/>
    <property type="match status" value="1"/>
</dbReference>
<keyword evidence="1" id="KW-0732">Signal</keyword>
<dbReference type="SUPFAM" id="SSF55486">
    <property type="entry name" value="Metalloproteases ('zincins'), catalytic domain"/>
    <property type="match status" value="1"/>
</dbReference>
<dbReference type="Pfam" id="PF16313">
    <property type="entry name" value="DUF4953"/>
    <property type="match status" value="1"/>
</dbReference>
<evidence type="ECO:0000256" key="1">
    <source>
        <dbReference type="SAM" id="SignalP"/>
    </source>
</evidence>
<dbReference type="PANTHER" id="PTHR38478">
    <property type="entry name" value="PEPTIDASE M1A AND M12B"/>
    <property type="match status" value="1"/>
</dbReference>
<name>A0A0R2UIB3_9GAMM</name>
<dbReference type="InterPro" id="IPR024079">
    <property type="entry name" value="MetalloPept_cat_dom_sf"/>
</dbReference>
<dbReference type="EMBL" id="LICA01000008">
    <property type="protein sequence ID" value="KRO97290.1"/>
    <property type="molecule type" value="Genomic_DNA"/>
</dbReference>
<evidence type="ECO:0000259" key="2">
    <source>
        <dbReference type="Pfam" id="PF16313"/>
    </source>
</evidence>
<organism evidence="4 5">
    <name type="scientific">SAR92 bacterium BACL26 MAG-121220-bin70</name>
    <dbReference type="NCBI Taxonomy" id="1655626"/>
    <lineage>
        <taxon>Bacteria</taxon>
        <taxon>Pseudomonadati</taxon>
        <taxon>Pseudomonadota</taxon>
        <taxon>Gammaproteobacteria</taxon>
        <taxon>Cellvibrionales</taxon>
        <taxon>Porticoccaceae</taxon>
        <taxon>SAR92 clade</taxon>
    </lineage>
</organism>
<dbReference type="PANTHER" id="PTHR38478:SF1">
    <property type="entry name" value="ZINC DEPENDENT METALLOPROTEASE DOMAIN LIPOPROTEIN"/>
    <property type="match status" value="1"/>
</dbReference>
<dbReference type="AlphaFoldDB" id="A0A0R2UIB3"/>
<dbReference type="GO" id="GO:0008237">
    <property type="term" value="F:metallopeptidase activity"/>
    <property type="evidence" value="ECO:0007669"/>
    <property type="project" value="InterPro"/>
</dbReference>
<comment type="caution">
    <text evidence="4">The sequence shown here is derived from an EMBL/GenBank/DDBJ whole genome shotgun (WGS) entry which is preliminary data.</text>
</comment>
<feature type="domain" description="EcxA zinc-binding" evidence="2">
    <location>
        <begin position="455"/>
        <end position="769"/>
    </location>
</feature>
<evidence type="ECO:0008006" key="6">
    <source>
        <dbReference type="Google" id="ProtNLM"/>
    </source>
</evidence>
<dbReference type="Pfam" id="PF17148">
    <property type="entry name" value="DUF5117"/>
    <property type="match status" value="1"/>
</dbReference>
<protein>
    <recommendedName>
        <fullName evidence="6">DUF5117 domain-containing protein</fullName>
    </recommendedName>
</protein>
<feature type="signal peptide" evidence="1">
    <location>
        <begin position="1"/>
        <end position="22"/>
    </location>
</feature>
<feature type="chain" id="PRO_5006425397" description="DUF5117 domain-containing protein" evidence="1">
    <location>
        <begin position="23"/>
        <end position="849"/>
    </location>
</feature>
<dbReference type="InterPro" id="IPR034032">
    <property type="entry name" value="Zn_MMP-like_bac"/>
</dbReference>
<evidence type="ECO:0000313" key="5">
    <source>
        <dbReference type="Proteomes" id="UP000051213"/>
    </source>
</evidence>
<reference evidence="4 5" key="1">
    <citation type="submission" date="2015-10" db="EMBL/GenBank/DDBJ databases">
        <title>Metagenome-Assembled Genomes uncover a global brackish microbiome.</title>
        <authorList>
            <person name="Hugerth L.W."/>
            <person name="Larsson J."/>
            <person name="Alneberg J."/>
            <person name="Lindh M.V."/>
            <person name="Legrand C."/>
            <person name="Pinhassi J."/>
            <person name="Andersson A.F."/>
        </authorList>
    </citation>
    <scope>NUCLEOTIDE SEQUENCE [LARGE SCALE GENOMIC DNA]</scope>
    <source>
        <strain evidence="4">BACL26 MAG-121220-bin70</strain>
    </source>
</reference>
<evidence type="ECO:0000259" key="3">
    <source>
        <dbReference type="Pfam" id="PF17148"/>
    </source>
</evidence>